<organism evidence="4 5">
    <name type="scientific">Lasiodiplodia theobromae</name>
    <dbReference type="NCBI Taxonomy" id="45133"/>
    <lineage>
        <taxon>Eukaryota</taxon>
        <taxon>Fungi</taxon>
        <taxon>Dikarya</taxon>
        <taxon>Ascomycota</taxon>
        <taxon>Pezizomycotina</taxon>
        <taxon>Dothideomycetes</taxon>
        <taxon>Dothideomycetes incertae sedis</taxon>
        <taxon>Botryosphaeriales</taxon>
        <taxon>Botryosphaeriaceae</taxon>
        <taxon>Lasiodiplodia</taxon>
    </lineage>
</organism>
<proteinExistence type="predicted"/>
<dbReference type="PANTHER" id="PTHR48081:SF8">
    <property type="entry name" value="ALPHA_BETA HYDROLASE FOLD-3 DOMAIN-CONTAINING PROTEIN-RELATED"/>
    <property type="match status" value="1"/>
</dbReference>
<dbReference type="InterPro" id="IPR013094">
    <property type="entry name" value="AB_hydrolase_3"/>
</dbReference>
<keyword evidence="5" id="KW-1185">Reference proteome</keyword>
<evidence type="ECO:0000256" key="2">
    <source>
        <dbReference type="SAM" id="MobiDB-lite"/>
    </source>
</evidence>
<gene>
    <name evidence="4" type="ORF">DBV05_g3145</name>
</gene>
<feature type="region of interest" description="Disordered" evidence="2">
    <location>
        <begin position="240"/>
        <end position="282"/>
    </location>
</feature>
<evidence type="ECO:0000259" key="3">
    <source>
        <dbReference type="Pfam" id="PF07859"/>
    </source>
</evidence>
<dbReference type="Proteomes" id="UP000325902">
    <property type="component" value="Unassembled WGS sequence"/>
</dbReference>
<dbReference type="AlphaFoldDB" id="A0A5N5DLE3"/>
<dbReference type="GO" id="GO:0016787">
    <property type="term" value="F:hydrolase activity"/>
    <property type="evidence" value="ECO:0007669"/>
    <property type="project" value="UniProtKB-KW"/>
</dbReference>
<feature type="compositionally biased region" description="Basic and acidic residues" evidence="2">
    <location>
        <begin position="8"/>
        <end position="19"/>
    </location>
</feature>
<dbReference type="OrthoDB" id="2152029at2759"/>
<dbReference type="InterPro" id="IPR050300">
    <property type="entry name" value="GDXG_lipolytic_enzyme"/>
</dbReference>
<dbReference type="Gene3D" id="3.40.50.1820">
    <property type="entry name" value="alpha/beta hydrolase"/>
    <property type="match status" value="1"/>
</dbReference>
<evidence type="ECO:0000313" key="5">
    <source>
        <dbReference type="Proteomes" id="UP000325902"/>
    </source>
</evidence>
<dbReference type="PANTHER" id="PTHR48081">
    <property type="entry name" value="AB HYDROLASE SUPERFAMILY PROTEIN C4A8.06C"/>
    <property type="match status" value="1"/>
</dbReference>
<dbReference type="EMBL" id="VCHE01000013">
    <property type="protein sequence ID" value="KAB2578151.1"/>
    <property type="molecule type" value="Genomic_DNA"/>
</dbReference>
<feature type="domain" description="Alpha/beta hydrolase fold-3" evidence="3">
    <location>
        <begin position="304"/>
        <end position="425"/>
    </location>
</feature>
<protein>
    <recommendedName>
        <fullName evidence="3">Alpha/beta hydrolase fold-3 domain-containing protein</fullName>
    </recommendedName>
</protein>
<evidence type="ECO:0000313" key="4">
    <source>
        <dbReference type="EMBL" id="KAB2578151.1"/>
    </source>
</evidence>
<dbReference type="Pfam" id="PF07859">
    <property type="entry name" value="Abhydrolase_3"/>
    <property type="match status" value="1"/>
</dbReference>
<feature type="compositionally biased region" description="Basic and acidic residues" evidence="2">
    <location>
        <begin position="267"/>
        <end position="279"/>
    </location>
</feature>
<dbReference type="InterPro" id="IPR029058">
    <property type="entry name" value="AB_hydrolase_fold"/>
</dbReference>
<sequence>MGGDESDIAFKESSTEHVNSDVNSTSDESHIDLTHRSERRGRTTLLHQFLRPFRSHLVKPSDPHPPGSPRLTPHPSCTKICAVHERKVADVWIYDLQPEETFQTTHEITASVAASHLTTAGEIAREAKEEDTLEKNSSRNTGIVRRLYYIAGGSWREPPSHQHWKFMAKLAAATPGTAVSVISVPLAPNETASTVFPRLLTLYEKVMEESIKRGERALWGGDSSGGNIVLGLIGEALRVGRSGPPANEPVHVEHDGAAGQSDVNGETELKPASRPELERGTTSAEVQEFAVDESLPVEQRVGIKPLPAPSALLIICPSVDARRVNGDIEALQDKDPILIAEQSKQQAEDWAGDWSLDDERISPAINHDAEDNLVRLLSEKKVKVHGVTAGYDILSPDAILLRERLEKGGVWGKWLHWDKQMHCFPLAWFYGIPESKEGLHWIIDVLKDE</sequence>
<feature type="region of interest" description="Disordered" evidence="2">
    <location>
        <begin position="1"/>
        <end position="31"/>
    </location>
</feature>
<accession>A0A5N5DLE3</accession>
<comment type="caution">
    <text evidence="4">The sequence shown here is derived from an EMBL/GenBank/DDBJ whole genome shotgun (WGS) entry which is preliminary data.</text>
</comment>
<dbReference type="SUPFAM" id="SSF53474">
    <property type="entry name" value="alpha/beta-Hydrolases"/>
    <property type="match status" value="1"/>
</dbReference>
<name>A0A5N5DLE3_9PEZI</name>
<evidence type="ECO:0000256" key="1">
    <source>
        <dbReference type="ARBA" id="ARBA00022801"/>
    </source>
</evidence>
<reference evidence="4 5" key="1">
    <citation type="journal article" date="2019" name="Sci. Rep.">
        <title>A multi-omics analysis of the grapevine pathogen Lasiodiplodia theobromae reveals that temperature affects the expression of virulence- and pathogenicity-related genes.</title>
        <authorList>
            <person name="Felix C."/>
            <person name="Meneses R."/>
            <person name="Goncalves M.F.M."/>
            <person name="Tilleman L."/>
            <person name="Duarte A.S."/>
            <person name="Jorrin-Novo J.V."/>
            <person name="Van de Peer Y."/>
            <person name="Deforce D."/>
            <person name="Van Nieuwerburgh F."/>
            <person name="Esteves A.C."/>
            <person name="Alves A."/>
        </authorList>
    </citation>
    <scope>NUCLEOTIDE SEQUENCE [LARGE SCALE GENOMIC DNA]</scope>
    <source>
        <strain evidence="4 5">LA-SOL3</strain>
    </source>
</reference>
<keyword evidence="1" id="KW-0378">Hydrolase</keyword>